<dbReference type="EMBL" id="CM044704">
    <property type="protein sequence ID" value="KAI5667022.1"/>
    <property type="molecule type" value="Genomic_DNA"/>
</dbReference>
<proteinExistence type="predicted"/>
<keyword evidence="2" id="KW-1185">Reference proteome</keyword>
<accession>A0ACC0B306</accession>
<evidence type="ECO:0000313" key="2">
    <source>
        <dbReference type="Proteomes" id="UP001060085"/>
    </source>
</evidence>
<evidence type="ECO:0000313" key="1">
    <source>
        <dbReference type="EMBL" id="KAI5667022.1"/>
    </source>
</evidence>
<protein>
    <submittedName>
        <fullName evidence="1">Uncharacterized protein</fullName>
    </submittedName>
</protein>
<reference evidence="2" key="1">
    <citation type="journal article" date="2023" name="Nat. Plants">
        <title>Single-cell RNA sequencing provides a high-resolution roadmap for understanding the multicellular compartmentation of specialized metabolism.</title>
        <authorList>
            <person name="Sun S."/>
            <person name="Shen X."/>
            <person name="Li Y."/>
            <person name="Li Y."/>
            <person name="Wang S."/>
            <person name="Li R."/>
            <person name="Zhang H."/>
            <person name="Shen G."/>
            <person name="Guo B."/>
            <person name="Wei J."/>
            <person name="Xu J."/>
            <person name="St-Pierre B."/>
            <person name="Chen S."/>
            <person name="Sun C."/>
        </authorList>
    </citation>
    <scope>NUCLEOTIDE SEQUENCE [LARGE SCALE GENOMIC DNA]</scope>
</reference>
<comment type="caution">
    <text evidence="1">The sequence shown here is derived from an EMBL/GenBank/DDBJ whole genome shotgun (WGS) entry which is preliminary data.</text>
</comment>
<name>A0ACC0B306_CATRO</name>
<organism evidence="1 2">
    <name type="scientific">Catharanthus roseus</name>
    <name type="common">Madagascar periwinkle</name>
    <name type="synonym">Vinca rosea</name>
    <dbReference type="NCBI Taxonomy" id="4058"/>
    <lineage>
        <taxon>Eukaryota</taxon>
        <taxon>Viridiplantae</taxon>
        <taxon>Streptophyta</taxon>
        <taxon>Embryophyta</taxon>
        <taxon>Tracheophyta</taxon>
        <taxon>Spermatophyta</taxon>
        <taxon>Magnoliopsida</taxon>
        <taxon>eudicotyledons</taxon>
        <taxon>Gunneridae</taxon>
        <taxon>Pentapetalae</taxon>
        <taxon>asterids</taxon>
        <taxon>lamiids</taxon>
        <taxon>Gentianales</taxon>
        <taxon>Apocynaceae</taxon>
        <taxon>Rauvolfioideae</taxon>
        <taxon>Vinceae</taxon>
        <taxon>Catharanthinae</taxon>
        <taxon>Catharanthus</taxon>
    </lineage>
</organism>
<sequence length="155" mass="18380">MSHLQWRLWHEKEDEFVDKRSNEFWDKFCKLKEQKEHEHRTTSAPMPTDHELMLELNNGLKKGHAYNFGAAGSVHFRAQSQHATIGGRSFLGGYEEHMAAISCQIFNETMEQQLRQEWKRRISYSHHMIYEWAVQNFYSMGLDPSQMPPLELPLE</sequence>
<gene>
    <name evidence="1" type="ORF">M9H77_16875</name>
</gene>
<dbReference type="Proteomes" id="UP001060085">
    <property type="component" value="Linkage Group LG04"/>
</dbReference>